<dbReference type="OrthoDB" id="372188at2157"/>
<dbReference type="FunFam" id="3.40.50.300:FF:000053">
    <property type="entry name" value="Signal recognition particle receptor FtsY"/>
    <property type="match status" value="1"/>
</dbReference>
<dbReference type="InterPro" id="IPR003593">
    <property type="entry name" value="AAA+_ATPase"/>
</dbReference>
<dbReference type="SUPFAM" id="SSF52540">
    <property type="entry name" value="P-loop containing nucleoside triphosphate hydrolases"/>
    <property type="match status" value="1"/>
</dbReference>
<dbReference type="PANTHER" id="PTHR43134">
    <property type="entry name" value="SIGNAL RECOGNITION PARTICLE RECEPTOR SUBUNIT ALPHA"/>
    <property type="match status" value="1"/>
</dbReference>
<dbReference type="AlphaFoldDB" id="E3GXD4"/>
<feature type="binding site" evidence="8">
    <location>
        <begin position="273"/>
        <end position="276"/>
    </location>
    <ligand>
        <name>GTP</name>
        <dbReference type="ChEBI" id="CHEBI:37565"/>
    </ligand>
</feature>
<dbReference type="PANTHER" id="PTHR43134:SF1">
    <property type="entry name" value="SIGNAL RECOGNITION PARTICLE RECEPTOR SUBUNIT ALPHA"/>
    <property type="match status" value="1"/>
</dbReference>
<sequence length="321" mass="35515">MFESLKNKLNKAVKKITKSVSKKEIEKGKVEENKSGIFSFIKEKTISEDDIEDVLWELQLELLEGDVALEVAEKITESVKKELVGKKVKRSTDIDKYTRNALKNAILEILKTDSNVEDLLKIKKKPFVILFVGVNGTGKTTTIAKLAKYFMEKGLVPVIAAADTFRAGAIEQITKHGEKLGVKVIKHKKGSDPAAVAYDAVNHAKSKNKDVVLIDTAGRMQTNMNLMEEMAKIKRVVNPDFIIFVGDALTGNDAVEQAKMFDEKIGIDGVILTKADADTRGGAAISISYVIGKPILFLGIGQNYDDLIEFKPEWVVKQLFT</sequence>
<dbReference type="GO" id="GO:0006614">
    <property type="term" value="P:SRP-dependent cotranslational protein targeting to membrane"/>
    <property type="evidence" value="ECO:0007669"/>
    <property type="project" value="InterPro"/>
</dbReference>
<keyword evidence="5 8" id="KW-0342">GTP-binding</keyword>
<dbReference type="SMART" id="SM00962">
    <property type="entry name" value="SRP54"/>
    <property type="match status" value="1"/>
</dbReference>
<keyword evidence="4 8" id="KW-0378">Hydrolase</keyword>
<keyword evidence="3 8" id="KW-0547">Nucleotide-binding</keyword>
<proteinExistence type="inferred from homology"/>
<dbReference type="NCBIfam" id="TIGR00064">
    <property type="entry name" value="ftsY"/>
    <property type="match status" value="1"/>
</dbReference>
<evidence type="ECO:0000313" key="11">
    <source>
        <dbReference type="Proteomes" id="UP000002315"/>
    </source>
</evidence>
<evidence type="ECO:0000256" key="2">
    <source>
        <dbReference type="ARBA" id="ARBA00022490"/>
    </source>
</evidence>
<dbReference type="HOGENOM" id="CLU_009301_3_1_2"/>
<evidence type="ECO:0000256" key="6">
    <source>
        <dbReference type="ARBA" id="ARBA00023136"/>
    </source>
</evidence>
<dbReference type="SUPFAM" id="SSF47364">
    <property type="entry name" value="Domain of the SRP/SRP receptor G-proteins"/>
    <property type="match status" value="1"/>
</dbReference>
<dbReference type="KEGG" id="mfv:Mfer_0163"/>
<feature type="binding site" evidence="8">
    <location>
        <begin position="215"/>
        <end position="219"/>
    </location>
    <ligand>
        <name>GTP</name>
        <dbReference type="ChEBI" id="CHEBI:37565"/>
    </ligand>
</feature>
<dbReference type="InterPro" id="IPR004390">
    <property type="entry name" value="SR_rcpt_FtsY"/>
</dbReference>
<dbReference type="InterPro" id="IPR027417">
    <property type="entry name" value="P-loop_NTPase"/>
</dbReference>
<dbReference type="InterPro" id="IPR013822">
    <property type="entry name" value="Signal_recog_particl_SRP54_hlx"/>
</dbReference>
<evidence type="ECO:0000259" key="9">
    <source>
        <dbReference type="PROSITE" id="PS00300"/>
    </source>
</evidence>
<dbReference type="Gene3D" id="1.20.120.140">
    <property type="entry name" value="Signal recognition particle SRP54, nucleotide-binding domain"/>
    <property type="match status" value="1"/>
</dbReference>
<evidence type="ECO:0000313" key="10">
    <source>
        <dbReference type="EMBL" id="ADP76966.1"/>
    </source>
</evidence>
<dbReference type="Pfam" id="PF00448">
    <property type="entry name" value="SRP54"/>
    <property type="match status" value="1"/>
</dbReference>
<gene>
    <name evidence="8" type="primary">ftsY</name>
    <name evidence="10" type="ordered locus">Mfer_0163</name>
</gene>
<accession>E3GXD4</accession>
<dbReference type="Pfam" id="PF02881">
    <property type="entry name" value="SRP54_N"/>
    <property type="match status" value="1"/>
</dbReference>
<dbReference type="InterPro" id="IPR000897">
    <property type="entry name" value="SRP54_GTPase_dom"/>
</dbReference>
<dbReference type="EMBL" id="CP002278">
    <property type="protein sequence ID" value="ADP76966.1"/>
    <property type="molecule type" value="Genomic_DNA"/>
</dbReference>
<evidence type="ECO:0000256" key="8">
    <source>
        <dbReference type="HAMAP-Rule" id="MF_00920"/>
    </source>
</evidence>
<evidence type="ECO:0000256" key="1">
    <source>
        <dbReference type="ARBA" id="ARBA00022475"/>
    </source>
</evidence>
<keyword evidence="7 8" id="KW-0675">Receptor</keyword>
<dbReference type="InterPro" id="IPR036225">
    <property type="entry name" value="SRP/SRP_N"/>
</dbReference>
<keyword evidence="6 8" id="KW-0472">Membrane</keyword>
<keyword evidence="11" id="KW-1185">Reference proteome</keyword>
<comment type="catalytic activity">
    <reaction evidence="8">
        <text>GTP + H2O = GDP + phosphate + H(+)</text>
        <dbReference type="Rhea" id="RHEA:19669"/>
        <dbReference type="ChEBI" id="CHEBI:15377"/>
        <dbReference type="ChEBI" id="CHEBI:15378"/>
        <dbReference type="ChEBI" id="CHEBI:37565"/>
        <dbReference type="ChEBI" id="CHEBI:43474"/>
        <dbReference type="ChEBI" id="CHEBI:58189"/>
        <dbReference type="EC" id="3.6.5.4"/>
    </reaction>
</comment>
<dbReference type="SMART" id="SM00963">
    <property type="entry name" value="SRP54_N"/>
    <property type="match status" value="1"/>
</dbReference>
<evidence type="ECO:0000256" key="4">
    <source>
        <dbReference type="ARBA" id="ARBA00022801"/>
    </source>
</evidence>
<dbReference type="GO" id="GO:0005525">
    <property type="term" value="F:GTP binding"/>
    <property type="evidence" value="ECO:0007669"/>
    <property type="project" value="UniProtKB-UniRule"/>
</dbReference>
<reference evidence="10 11" key="1">
    <citation type="journal article" date="2010" name="Stand. Genomic Sci.">
        <title>Complete genome sequence of Methanothermus fervidus type strain (V24S).</title>
        <authorList>
            <person name="Anderson I."/>
            <person name="Djao O.D."/>
            <person name="Misra M."/>
            <person name="Chertkov O."/>
            <person name="Nolan M."/>
            <person name="Lucas S."/>
            <person name="Lapidus A."/>
            <person name="Del Rio T.G."/>
            <person name="Tice H."/>
            <person name="Cheng J.F."/>
            <person name="Tapia R."/>
            <person name="Han C."/>
            <person name="Goodwin L."/>
            <person name="Pitluck S."/>
            <person name="Liolios K."/>
            <person name="Ivanova N."/>
            <person name="Mavromatis K."/>
            <person name="Mikhailova N."/>
            <person name="Pati A."/>
            <person name="Brambilla E."/>
            <person name="Chen A."/>
            <person name="Palaniappan K."/>
            <person name="Land M."/>
            <person name="Hauser L."/>
            <person name="Chang Y.J."/>
            <person name="Jeffries C.D."/>
            <person name="Sikorski J."/>
            <person name="Spring S."/>
            <person name="Rohde M."/>
            <person name="Eichinger K."/>
            <person name="Huber H."/>
            <person name="Wirth R."/>
            <person name="Goker M."/>
            <person name="Detter J.C."/>
            <person name="Woyke T."/>
            <person name="Bristow J."/>
            <person name="Eisen J.A."/>
            <person name="Markowitz V."/>
            <person name="Hugenholtz P."/>
            <person name="Klenk H.P."/>
            <person name="Kyrpides N.C."/>
        </authorList>
    </citation>
    <scope>NUCLEOTIDE SEQUENCE [LARGE SCALE GENOMIC DNA]</scope>
    <source>
        <strain evidence="11">ATCC 43054 / DSM 2088 / JCM 10308 / V24 S</strain>
    </source>
</reference>
<dbReference type="GO" id="GO:0003924">
    <property type="term" value="F:GTPase activity"/>
    <property type="evidence" value="ECO:0007669"/>
    <property type="project" value="UniProtKB-UniRule"/>
</dbReference>
<dbReference type="PROSITE" id="PS00300">
    <property type="entry name" value="SRP54"/>
    <property type="match status" value="1"/>
</dbReference>
<dbReference type="Gene3D" id="3.40.50.300">
    <property type="entry name" value="P-loop containing nucleotide triphosphate hydrolases"/>
    <property type="match status" value="1"/>
</dbReference>
<dbReference type="HAMAP" id="MF_00920">
    <property type="entry name" value="FtsY"/>
    <property type="match status" value="1"/>
</dbReference>
<dbReference type="SMART" id="SM00382">
    <property type="entry name" value="AAA"/>
    <property type="match status" value="1"/>
</dbReference>
<evidence type="ECO:0000256" key="3">
    <source>
        <dbReference type="ARBA" id="ARBA00022741"/>
    </source>
</evidence>
<evidence type="ECO:0000256" key="7">
    <source>
        <dbReference type="ARBA" id="ARBA00023170"/>
    </source>
</evidence>
<dbReference type="STRING" id="523846.Mfer_0163"/>
<name>E3GXD4_METFV</name>
<dbReference type="CDD" id="cd17874">
    <property type="entry name" value="FtsY"/>
    <property type="match status" value="1"/>
</dbReference>
<comment type="subunit">
    <text evidence="8">Part of the signal recognition particle protein translocation system, which is composed of SRP and FtsY.</text>
</comment>
<comment type="function">
    <text evidence="8">Involved in targeting and insertion of nascent membrane proteins into the cytoplasmic membrane. Acts as a receptor for the complex formed by the signal recognition particle (SRP) and the ribosome-nascent chain (RNC).</text>
</comment>
<organism evidence="10 11">
    <name type="scientific">Methanothermus fervidus (strain ATCC 43054 / DSM 2088 / JCM 10308 / V24 S)</name>
    <dbReference type="NCBI Taxonomy" id="523846"/>
    <lineage>
        <taxon>Archaea</taxon>
        <taxon>Methanobacteriati</taxon>
        <taxon>Methanobacteriota</taxon>
        <taxon>Methanomada group</taxon>
        <taxon>Methanobacteria</taxon>
        <taxon>Methanobacteriales</taxon>
        <taxon>Methanothermaceae</taxon>
        <taxon>Methanothermus</taxon>
    </lineage>
</organism>
<dbReference type="GO" id="GO:0005886">
    <property type="term" value="C:plasma membrane"/>
    <property type="evidence" value="ECO:0007669"/>
    <property type="project" value="UniProtKB-SubCell"/>
</dbReference>
<keyword evidence="2 8" id="KW-0963">Cytoplasm</keyword>
<feature type="domain" description="SRP54-type proteins GTP-binding" evidence="9">
    <location>
        <begin position="294"/>
        <end position="307"/>
    </location>
</feature>
<feature type="binding site" evidence="8">
    <location>
        <begin position="133"/>
        <end position="140"/>
    </location>
    <ligand>
        <name>GTP</name>
        <dbReference type="ChEBI" id="CHEBI:37565"/>
    </ligand>
</feature>
<comment type="similarity">
    <text evidence="8">Belongs to the GTP-binding SRP family. FtsY subfamily.</text>
</comment>
<protein>
    <recommendedName>
        <fullName evidence="8">Signal recognition particle receptor FtsY</fullName>
        <shortName evidence="8">SRP receptor</shortName>
        <ecNumber evidence="8">3.6.5.4</ecNumber>
    </recommendedName>
</protein>
<dbReference type="Proteomes" id="UP000002315">
    <property type="component" value="Chromosome"/>
</dbReference>
<comment type="subcellular location">
    <subcellularLocation>
        <location evidence="8">Cell membrane</location>
        <topology evidence="8">Peripheral membrane protein</topology>
        <orientation evidence="8">Cytoplasmic side</orientation>
    </subcellularLocation>
    <subcellularLocation>
        <location evidence="8">Cytoplasm</location>
    </subcellularLocation>
</comment>
<dbReference type="GO" id="GO:0005737">
    <property type="term" value="C:cytoplasm"/>
    <property type="evidence" value="ECO:0007669"/>
    <property type="project" value="UniProtKB-SubCell"/>
</dbReference>
<dbReference type="GO" id="GO:0005047">
    <property type="term" value="F:signal recognition particle binding"/>
    <property type="evidence" value="ECO:0007669"/>
    <property type="project" value="TreeGrafter"/>
</dbReference>
<evidence type="ECO:0000256" key="5">
    <source>
        <dbReference type="ARBA" id="ARBA00023134"/>
    </source>
</evidence>
<dbReference type="InterPro" id="IPR042101">
    <property type="entry name" value="SRP54_N_sf"/>
</dbReference>
<dbReference type="EC" id="3.6.5.4" evidence="8"/>
<keyword evidence="1 8" id="KW-1003">Cell membrane</keyword>